<keyword evidence="2" id="KW-0472">Membrane</keyword>
<feature type="compositionally biased region" description="Low complexity" evidence="1">
    <location>
        <begin position="460"/>
        <end position="471"/>
    </location>
</feature>
<dbReference type="EMBL" id="CACVBS010000034">
    <property type="protein sequence ID" value="CAA7261734.1"/>
    <property type="molecule type" value="Genomic_DNA"/>
</dbReference>
<reference evidence="3 4" key="1">
    <citation type="submission" date="2020-01" db="EMBL/GenBank/DDBJ databases">
        <authorList>
            <person name="Gupta K D."/>
        </authorList>
    </citation>
    <scope>NUCLEOTIDE SEQUENCE [LARGE SCALE GENOMIC DNA]</scope>
</reference>
<keyword evidence="2" id="KW-1133">Transmembrane helix</keyword>
<keyword evidence="2" id="KW-0812">Transmembrane</keyword>
<dbReference type="Gene3D" id="2.60.120.260">
    <property type="entry name" value="Galactose-binding domain-like"/>
    <property type="match status" value="2"/>
</dbReference>
<protein>
    <recommendedName>
        <fullName evidence="5">Transmembrane protein</fullName>
    </recommendedName>
</protein>
<name>A0A8S0W488_CYCAE</name>
<evidence type="ECO:0000256" key="2">
    <source>
        <dbReference type="SAM" id="Phobius"/>
    </source>
</evidence>
<feature type="region of interest" description="Disordered" evidence="1">
    <location>
        <begin position="407"/>
        <end position="479"/>
    </location>
</feature>
<accession>A0A8S0W488</accession>
<evidence type="ECO:0008006" key="5">
    <source>
        <dbReference type="Google" id="ProtNLM"/>
    </source>
</evidence>
<feature type="region of interest" description="Disordered" evidence="1">
    <location>
        <begin position="276"/>
        <end position="310"/>
    </location>
</feature>
<evidence type="ECO:0000313" key="3">
    <source>
        <dbReference type="EMBL" id="CAA7261734.1"/>
    </source>
</evidence>
<gene>
    <name evidence="3" type="ORF">AAE3_LOCUS4024</name>
</gene>
<dbReference type="OrthoDB" id="3258237at2759"/>
<sequence>MASFNITVEDSSPLSTYSPAGSWTDASSDDVLASSYSASSYHTTSTEGATATIIFTGTGLSIFGGLRPNYGTYSISVDGRTVSSGSARSNEASFRQLLGAASGLPYGTHTAVITNSNGAPIDIDWVDFETQVGRSGDDIVRESLDDTDPSLVYSPSSSWELKSGSEFANNTLHFSRDPNASVSVNFSGDAIAVYGTVSPDHANIRMALDGDVQTVVGGSGGVISAVRPQILLYYHADLGPGQHTLTMSGESQTQTTTGPFIDLDFISVFSTAESLAPTSTPTPGSRSPSGSAADSSAAPSSSAPPVSDGRSSTSLVVGAVLGVTAFVLVLAVVGFLFIWRRRRLGRQSTTVEKSMSAVSPILPMQAEEPKVLEAGLTTPRNQVFLFPPPIRKPQTARLSIAPSYYGSEYGTPGHSREGSTMSGESTAPLVTVPRLEVPQPRTVPRFLRRPPPRTSELDTNSRPARPSNRPPTMDFRNVV</sequence>
<feature type="transmembrane region" description="Helical" evidence="2">
    <location>
        <begin position="315"/>
        <end position="339"/>
    </location>
</feature>
<comment type="caution">
    <text evidence="3">The sequence shown here is derived from an EMBL/GenBank/DDBJ whole genome shotgun (WGS) entry which is preliminary data.</text>
</comment>
<proteinExistence type="predicted"/>
<dbReference type="Proteomes" id="UP000467700">
    <property type="component" value="Unassembled WGS sequence"/>
</dbReference>
<feature type="region of interest" description="Disordered" evidence="1">
    <location>
        <begin position="1"/>
        <end position="21"/>
    </location>
</feature>
<keyword evidence="4" id="KW-1185">Reference proteome</keyword>
<dbReference type="AlphaFoldDB" id="A0A8S0W488"/>
<organism evidence="3 4">
    <name type="scientific">Cyclocybe aegerita</name>
    <name type="common">Black poplar mushroom</name>
    <name type="synonym">Agrocybe aegerita</name>
    <dbReference type="NCBI Taxonomy" id="1973307"/>
    <lineage>
        <taxon>Eukaryota</taxon>
        <taxon>Fungi</taxon>
        <taxon>Dikarya</taxon>
        <taxon>Basidiomycota</taxon>
        <taxon>Agaricomycotina</taxon>
        <taxon>Agaricomycetes</taxon>
        <taxon>Agaricomycetidae</taxon>
        <taxon>Agaricales</taxon>
        <taxon>Agaricineae</taxon>
        <taxon>Bolbitiaceae</taxon>
        <taxon>Cyclocybe</taxon>
    </lineage>
</organism>
<evidence type="ECO:0000256" key="1">
    <source>
        <dbReference type="SAM" id="MobiDB-lite"/>
    </source>
</evidence>
<dbReference type="CDD" id="cd12087">
    <property type="entry name" value="TM_EGFR-like"/>
    <property type="match status" value="1"/>
</dbReference>
<evidence type="ECO:0000313" key="4">
    <source>
        <dbReference type="Proteomes" id="UP000467700"/>
    </source>
</evidence>